<dbReference type="OrthoDB" id="1727555at2759"/>
<evidence type="ECO:0000256" key="3">
    <source>
        <dbReference type="ARBA" id="ARBA00022471"/>
    </source>
</evidence>
<feature type="compositionally biased region" description="Basic and acidic residues" evidence="7">
    <location>
        <begin position="42"/>
        <end position="51"/>
    </location>
</feature>
<feature type="compositionally biased region" description="Basic and acidic residues" evidence="7">
    <location>
        <begin position="19"/>
        <end position="35"/>
    </location>
</feature>
<keyword evidence="5" id="KW-0732">Signal</keyword>
<evidence type="ECO:0000256" key="5">
    <source>
        <dbReference type="ARBA" id="ARBA00022729"/>
    </source>
</evidence>
<evidence type="ECO:0000256" key="7">
    <source>
        <dbReference type="SAM" id="MobiDB-lite"/>
    </source>
</evidence>
<dbReference type="Proteomes" id="UP000655225">
    <property type="component" value="Unassembled WGS sequence"/>
</dbReference>
<name>A0A834YX32_TETSI</name>
<dbReference type="PANTHER" id="PTHR31232">
    <property type="match status" value="1"/>
</dbReference>
<comment type="similarity">
    <text evidence="2 6">Belongs to the plant self-incompatibility (S1) protein family.</text>
</comment>
<dbReference type="Pfam" id="PF05938">
    <property type="entry name" value="Self-incomp_S1"/>
    <property type="match status" value="1"/>
</dbReference>
<evidence type="ECO:0000256" key="4">
    <source>
        <dbReference type="ARBA" id="ARBA00022525"/>
    </source>
</evidence>
<protein>
    <recommendedName>
        <fullName evidence="6">S-protein homolog</fullName>
    </recommendedName>
</protein>
<keyword evidence="9" id="KW-1185">Reference proteome</keyword>
<dbReference type="PANTHER" id="PTHR31232:SF18">
    <property type="entry name" value="S-PROTEIN HOMOLOG"/>
    <property type="match status" value="1"/>
</dbReference>
<organism evidence="8 9">
    <name type="scientific">Tetracentron sinense</name>
    <name type="common">Spur-leaf</name>
    <dbReference type="NCBI Taxonomy" id="13715"/>
    <lineage>
        <taxon>Eukaryota</taxon>
        <taxon>Viridiplantae</taxon>
        <taxon>Streptophyta</taxon>
        <taxon>Embryophyta</taxon>
        <taxon>Tracheophyta</taxon>
        <taxon>Spermatophyta</taxon>
        <taxon>Magnoliopsida</taxon>
        <taxon>Trochodendrales</taxon>
        <taxon>Trochodendraceae</taxon>
        <taxon>Tetracentron</taxon>
    </lineage>
</organism>
<proteinExistence type="inferred from homology"/>
<comment type="caution">
    <text evidence="8">The sequence shown here is derived from an EMBL/GenBank/DDBJ whole genome shotgun (WGS) entry which is preliminary data.</text>
</comment>
<dbReference type="GO" id="GO:0005576">
    <property type="term" value="C:extracellular region"/>
    <property type="evidence" value="ECO:0007669"/>
    <property type="project" value="UniProtKB-SubCell"/>
</dbReference>
<evidence type="ECO:0000256" key="2">
    <source>
        <dbReference type="ARBA" id="ARBA00005581"/>
    </source>
</evidence>
<dbReference type="EMBL" id="JABCRI010000014">
    <property type="protein sequence ID" value="KAF8394211.1"/>
    <property type="molecule type" value="Genomic_DNA"/>
</dbReference>
<dbReference type="InterPro" id="IPR010264">
    <property type="entry name" value="Self-incomp_S1"/>
</dbReference>
<keyword evidence="3 6" id="KW-0713">Self-incompatibility</keyword>
<sequence>MAKLAISHTEFQYGSGRSGRFEPERPTGRRQEIREGGATGSRRPETVKPERTGSCCCSASASGRESSHKMQAQAAEDRTEQGLSSHGRRVGKQSETPERRGSMIFVLEILKNSLTRITPLFLLLDAMVIPAFISVESMHCGDDFVWFWRMVPGAICWSLWEDSNKQVNIVLKLAQYITFTQAYVVTSKTHVRIANDLAEGLNLTLHCKSKDDDLGIKIVPYHYYYEWSFKVNIFETTLYFCAMNWRDASGTFDVYVAKRDRFRCTEKCWWMVREDGLYYRNDRTGDFDFWFGWPKPPM</sequence>
<evidence type="ECO:0000313" key="9">
    <source>
        <dbReference type="Proteomes" id="UP000655225"/>
    </source>
</evidence>
<comment type="subcellular location">
    <subcellularLocation>
        <location evidence="1 6">Secreted</location>
    </subcellularLocation>
</comment>
<accession>A0A834YX32</accession>
<dbReference type="GO" id="GO:0060320">
    <property type="term" value="P:rejection of self pollen"/>
    <property type="evidence" value="ECO:0007669"/>
    <property type="project" value="UniProtKB-KW"/>
</dbReference>
<evidence type="ECO:0000256" key="1">
    <source>
        <dbReference type="ARBA" id="ARBA00004613"/>
    </source>
</evidence>
<dbReference type="AlphaFoldDB" id="A0A834YX32"/>
<keyword evidence="4 6" id="KW-0964">Secreted</keyword>
<reference evidence="8 9" key="1">
    <citation type="submission" date="2020-04" db="EMBL/GenBank/DDBJ databases">
        <title>Plant Genome Project.</title>
        <authorList>
            <person name="Zhang R.-G."/>
        </authorList>
    </citation>
    <scope>NUCLEOTIDE SEQUENCE [LARGE SCALE GENOMIC DNA]</scope>
    <source>
        <strain evidence="8">YNK0</strain>
        <tissue evidence="8">Leaf</tissue>
    </source>
</reference>
<evidence type="ECO:0000256" key="6">
    <source>
        <dbReference type="RuleBase" id="RU367044"/>
    </source>
</evidence>
<evidence type="ECO:0000313" key="8">
    <source>
        <dbReference type="EMBL" id="KAF8394211.1"/>
    </source>
</evidence>
<gene>
    <name evidence="8" type="ORF">HHK36_020418</name>
</gene>
<feature type="region of interest" description="Disordered" evidence="7">
    <location>
        <begin position="1"/>
        <end position="96"/>
    </location>
</feature>